<name>A0A5N5TN65_9CRUS</name>
<dbReference type="Gene3D" id="6.10.250.2270">
    <property type="match status" value="1"/>
</dbReference>
<evidence type="ECO:0000259" key="7">
    <source>
        <dbReference type="Pfam" id="PF01929"/>
    </source>
</evidence>
<dbReference type="PANTHER" id="PTHR11127">
    <property type="entry name" value="60S RIBOSOMAL PROTEIN L14"/>
    <property type="match status" value="1"/>
</dbReference>
<dbReference type="InterPro" id="IPR014722">
    <property type="entry name" value="Rib_uL2_dom2"/>
</dbReference>
<protein>
    <recommendedName>
        <fullName evidence="4">Large ribosomal subunit protein eL14</fullName>
    </recommendedName>
    <alternativeName>
        <fullName evidence="5">60S ribosomal protein L14</fullName>
    </alternativeName>
</protein>
<dbReference type="GO" id="GO:0003723">
    <property type="term" value="F:RNA binding"/>
    <property type="evidence" value="ECO:0007669"/>
    <property type="project" value="InterPro"/>
</dbReference>
<gene>
    <name evidence="8" type="primary">RpL14</name>
    <name evidence="8" type="ORF">Anas_02526</name>
</gene>
<dbReference type="InterPro" id="IPR039660">
    <property type="entry name" value="Ribosomal_eL14"/>
</dbReference>
<keyword evidence="2 8" id="KW-0689">Ribosomal protein</keyword>
<evidence type="ECO:0000256" key="3">
    <source>
        <dbReference type="ARBA" id="ARBA00023274"/>
    </source>
</evidence>
<organism evidence="8 9">
    <name type="scientific">Armadillidium nasatum</name>
    <dbReference type="NCBI Taxonomy" id="96803"/>
    <lineage>
        <taxon>Eukaryota</taxon>
        <taxon>Metazoa</taxon>
        <taxon>Ecdysozoa</taxon>
        <taxon>Arthropoda</taxon>
        <taxon>Crustacea</taxon>
        <taxon>Multicrustacea</taxon>
        <taxon>Malacostraca</taxon>
        <taxon>Eumalacostraca</taxon>
        <taxon>Peracarida</taxon>
        <taxon>Isopoda</taxon>
        <taxon>Oniscidea</taxon>
        <taxon>Crinocheta</taxon>
        <taxon>Armadillidiidae</taxon>
        <taxon>Armadillidium</taxon>
    </lineage>
</organism>
<evidence type="ECO:0000256" key="4">
    <source>
        <dbReference type="ARBA" id="ARBA00035215"/>
    </source>
</evidence>
<evidence type="ECO:0000256" key="2">
    <source>
        <dbReference type="ARBA" id="ARBA00022980"/>
    </source>
</evidence>
<evidence type="ECO:0000256" key="5">
    <source>
        <dbReference type="ARBA" id="ARBA00035318"/>
    </source>
</evidence>
<feature type="compositionally biased region" description="Basic residues" evidence="6">
    <location>
        <begin position="207"/>
        <end position="218"/>
    </location>
</feature>
<feature type="compositionally biased region" description="Low complexity" evidence="6">
    <location>
        <begin position="241"/>
        <end position="253"/>
    </location>
</feature>
<keyword evidence="3" id="KW-0687">Ribonucleoprotein</keyword>
<dbReference type="AlphaFoldDB" id="A0A5N5TN65"/>
<dbReference type="OrthoDB" id="1875589at2759"/>
<feature type="domain" description="Large ribosomal subunit protein eL14" evidence="7">
    <location>
        <begin position="54"/>
        <end position="127"/>
    </location>
</feature>
<evidence type="ECO:0000256" key="1">
    <source>
        <dbReference type="ARBA" id="ARBA00006592"/>
    </source>
</evidence>
<dbReference type="Gene3D" id="2.30.30.30">
    <property type="match status" value="1"/>
</dbReference>
<dbReference type="InterPro" id="IPR008991">
    <property type="entry name" value="Translation_prot_SH3-like_sf"/>
</dbReference>
<comment type="similarity">
    <text evidence="1">Belongs to the eukaryotic ribosomal protein eL14 family.</text>
</comment>
<evidence type="ECO:0000256" key="6">
    <source>
        <dbReference type="SAM" id="MobiDB-lite"/>
    </source>
</evidence>
<dbReference type="Proteomes" id="UP000326759">
    <property type="component" value="Unassembled WGS sequence"/>
</dbReference>
<proteinExistence type="inferred from homology"/>
<feature type="compositionally biased region" description="Basic and acidic residues" evidence="6">
    <location>
        <begin position="254"/>
        <end position="271"/>
    </location>
</feature>
<dbReference type="GO" id="GO:0042273">
    <property type="term" value="P:ribosomal large subunit biogenesis"/>
    <property type="evidence" value="ECO:0007669"/>
    <property type="project" value="TreeGrafter"/>
</dbReference>
<evidence type="ECO:0000313" key="9">
    <source>
        <dbReference type="Proteomes" id="UP000326759"/>
    </source>
</evidence>
<dbReference type="GO" id="GO:0022625">
    <property type="term" value="C:cytosolic large ribosomal subunit"/>
    <property type="evidence" value="ECO:0007669"/>
    <property type="project" value="TreeGrafter"/>
</dbReference>
<dbReference type="CDD" id="cd23702">
    <property type="entry name" value="eL14"/>
    <property type="match status" value="1"/>
</dbReference>
<reference evidence="8 9" key="1">
    <citation type="journal article" date="2019" name="PLoS Biol.">
        <title>Sex chromosomes control vertical transmission of feminizing Wolbachia symbionts in an isopod.</title>
        <authorList>
            <person name="Becking T."/>
            <person name="Chebbi M.A."/>
            <person name="Giraud I."/>
            <person name="Moumen B."/>
            <person name="Laverre T."/>
            <person name="Caubet Y."/>
            <person name="Peccoud J."/>
            <person name="Gilbert C."/>
            <person name="Cordaux R."/>
        </authorList>
    </citation>
    <scope>NUCLEOTIDE SEQUENCE [LARGE SCALE GENOMIC DNA]</scope>
    <source>
        <strain evidence="8">ANa2</strain>
        <tissue evidence="8">Whole body excluding digestive tract and cuticle</tissue>
    </source>
</reference>
<dbReference type="Pfam" id="PF01929">
    <property type="entry name" value="Ribosomal_L14e"/>
    <property type="match status" value="1"/>
</dbReference>
<accession>A0A5N5TN65</accession>
<dbReference type="EMBL" id="SEYY01000281">
    <property type="protein sequence ID" value="KAB7507623.1"/>
    <property type="molecule type" value="Genomic_DNA"/>
</dbReference>
<dbReference type="PANTHER" id="PTHR11127:SF2">
    <property type="entry name" value="LARGE RIBOSOMAL SUBUNIT PROTEIN EL14"/>
    <property type="match status" value="1"/>
</dbReference>
<dbReference type="SUPFAM" id="SSF50104">
    <property type="entry name" value="Translation proteins SH3-like domain"/>
    <property type="match status" value="1"/>
</dbReference>
<feature type="region of interest" description="Disordered" evidence="6">
    <location>
        <begin position="185"/>
        <end position="293"/>
    </location>
</feature>
<dbReference type="GO" id="GO:0006412">
    <property type="term" value="P:translation"/>
    <property type="evidence" value="ECO:0007669"/>
    <property type="project" value="InterPro"/>
</dbReference>
<comment type="caution">
    <text evidence="8">The sequence shown here is derived from an EMBL/GenBank/DDBJ whole genome shotgun (WGS) entry which is preliminary data.</text>
</comment>
<keyword evidence="9" id="KW-1185">Reference proteome</keyword>
<sequence>MSNMATVNKTHKKFVEVGRVAYAAKGPEKGKLFAIIDVIDYNRVLVDGPEQGSRREEKLSNLSLTKYKIRIQHGQSTKLVKKAWAEGQITQKWSKSDWAKKFARRDKIKALSDFDRFKVAHLKKAKNKAVERALKINRTCKVLLKQKKQIKLHTVKKDIKLPQKPKAKKISKVFGRLRSKGYLKKEKDEKVKKLKKPRKEETEKDRRARRKAKTLKGAKKTDSKKIPDSAKKRDPKKPAPSKKQVSKKAPASAKKPDPKKPAPQKKQDSKKTKQATKPPVKQSDGKSKKPAAK</sequence>
<dbReference type="GO" id="GO:0003735">
    <property type="term" value="F:structural constituent of ribosome"/>
    <property type="evidence" value="ECO:0007669"/>
    <property type="project" value="InterPro"/>
</dbReference>
<dbReference type="InterPro" id="IPR002784">
    <property type="entry name" value="Ribosomal_eL14_dom"/>
</dbReference>
<feature type="compositionally biased region" description="Basic and acidic residues" evidence="6">
    <location>
        <begin position="219"/>
        <end position="232"/>
    </location>
</feature>
<evidence type="ECO:0000313" key="8">
    <source>
        <dbReference type="EMBL" id="KAB7507623.1"/>
    </source>
</evidence>